<dbReference type="SUPFAM" id="SSF69322">
    <property type="entry name" value="Tricorn protease domain 2"/>
    <property type="match status" value="1"/>
</dbReference>
<dbReference type="GO" id="GO:0006434">
    <property type="term" value="P:seryl-tRNA aminoacylation"/>
    <property type="evidence" value="ECO:0007669"/>
    <property type="project" value="InterPro"/>
</dbReference>
<protein>
    <submittedName>
        <fullName evidence="3">Uncharacterized protein</fullName>
    </submittedName>
</protein>
<dbReference type="Proteomes" id="UP000663873">
    <property type="component" value="Unassembled WGS sequence"/>
</dbReference>
<gene>
    <name evidence="3" type="ORF">HFQ381_LOCUS12749</name>
    <name evidence="2" type="ORF">UJA718_LOCUS4257</name>
</gene>
<evidence type="ECO:0000313" key="5">
    <source>
        <dbReference type="Proteomes" id="UP000663873"/>
    </source>
</evidence>
<reference evidence="3" key="1">
    <citation type="submission" date="2021-02" db="EMBL/GenBank/DDBJ databases">
        <authorList>
            <person name="Nowell W R."/>
        </authorList>
    </citation>
    <scope>NUCLEOTIDE SEQUENCE</scope>
</reference>
<accession>A0A820H649</accession>
<dbReference type="AlphaFoldDB" id="A0A820H649"/>
<feature type="region of interest" description="Disordered" evidence="1">
    <location>
        <begin position="115"/>
        <end position="161"/>
    </location>
</feature>
<dbReference type="EMBL" id="CAJOBO010000780">
    <property type="protein sequence ID" value="CAF4288471.1"/>
    <property type="molecule type" value="Genomic_DNA"/>
</dbReference>
<evidence type="ECO:0000313" key="4">
    <source>
        <dbReference type="Proteomes" id="UP000663851"/>
    </source>
</evidence>
<dbReference type="EMBL" id="CAJOBP010000338">
    <property type="protein sequence ID" value="CAF4164059.1"/>
    <property type="molecule type" value="Genomic_DNA"/>
</dbReference>
<dbReference type="Gene3D" id="3.30.930.10">
    <property type="entry name" value="Bira Bifunctional Protein, Domain 2"/>
    <property type="match status" value="1"/>
</dbReference>
<sequence length="1070" mass="124145">MYTSKLLTLQRSIYQLSHRLAATHPFPNEDLLYTIKAPNDHIRSALYPLNSADYPKQVLPDLHLIKIFRDIELLKENCEQRNLMVDINQLASDYQRWQKEKKEYRRLRDLHHAQENLREQKQANDLTMTDINESDTNKSKKRKKKYQPDSNTSNETKPKLATENLEIQHASEMITSVDNAWIESIAHSSALPNESLYARGEAMMTDKEFHSLKLHFEQFRQKFRLFDQRFIVACLHLPAAQHIAVPAKPPEGITIYESSIPIVKHAFNSKSWHELCHVEKSDVSIFGPYWLGVAPLRKHEFVHFICTELSKLGFQEMSSISMTKPFIYEALGANINESRHILTTFESADDPRSRSLISSGLGSLASILVPFVRRTFLQTDLPYYVFTSGAKYDVKNEQTYKIQLLAMTTIRDTHLKNFADPLLDKQITDLEIQPSNVSIEREHEYNLNLKNSLTNKSPYRFKQTSSLDELFLELTRLMYNLYDKFRIPFRINNVSSGKLRSYESMRLDYELFLPSSNSYVSVGSISLIGDYLSRRLMIRHKKVKDEKNPNIKEESINGNDLPRETKYNYVQMIHVQVVDVDLLTKCFVEKEQKELFNRSQQDIIQKQKLFEIERDDINHSINETFNKIFEQLIEIRRFCRNDIEKQTINAQIELQQILDAVQYMRTKSLMYHGNASETFELFADEFEQCTHRLSKITLTPVRDLDNLLSYLTEVFSSISSQCPPEKSPTPLESIPNPITKMTPAISSSTVTVDSGKNSDDSCNNTSTAVNVNNLNNFKFGPSILLAHPCDMIASNGRTILSYVIEKNFLNYSTVSGINLSGVKVYRILAPVTANNARLWDITWCPWSKFYLIVGNLGLYSLCYPYDTNPYANEHVPQVNKLINFRGLSFHHVRISPHSDGWYIYMIEHQCVSIDLYDRRSGQRLRHFDNHIQHDLIPLGFHGFCLNKCTFAIVKKTEVLSTINNPHQIENEQNIQIYFFDLETMLCIQQMSLCHCSNVYDIKCCYEENIFMILAEPVQLILVNLDTNELITKKLLDKGKHLCITNDHQVLILRSECSIQTLQYRNLKRDL</sequence>
<keyword evidence="5" id="KW-1185">Reference proteome</keyword>
<evidence type="ECO:0000313" key="2">
    <source>
        <dbReference type="EMBL" id="CAF4164059.1"/>
    </source>
</evidence>
<dbReference type="GO" id="GO:0005524">
    <property type="term" value="F:ATP binding"/>
    <property type="evidence" value="ECO:0007669"/>
    <property type="project" value="InterPro"/>
</dbReference>
<dbReference type="PANTHER" id="PTHR11778">
    <property type="entry name" value="SERYL-TRNA SYNTHETASE"/>
    <property type="match status" value="1"/>
</dbReference>
<dbReference type="InterPro" id="IPR045864">
    <property type="entry name" value="aa-tRNA-synth_II/BPL/LPL"/>
</dbReference>
<dbReference type="SUPFAM" id="SSF55681">
    <property type="entry name" value="Class II aaRS and biotin synthetases"/>
    <property type="match status" value="1"/>
</dbReference>
<dbReference type="GO" id="GO:0004828">
    <property type="term" value="F:serine-tRNA ligase activity"/>
    <property type="evidence" value="ECO:0007669"/>
    <property type="project" value="InterPro"/>
</dbReference>
<dbReference type="Proteomes" id="UP000663851">
    <property type="component" value="Unassembled WGS sequence"/>
</dbReference>
<organism evidence="3 4">
    <name type="scientific">Rotaria socialis</name>
    <dbReference type="NCBI Taxonomy" id="392032"/>
    <lineage>
        <taxon>Eukaryota</taxon>
        <taxon>Metazoa</taxon>
        <taxon>Spiralia</taxon>
        <taxon>Gnathifera</taxon>
        <taxon>Rotifera</taxon>
        <taxon>Eurotatoria</taxon>
        <taxon>Bdelloidea</taxon>
        <taxon>Philodinida</taxon>
        <taxon>Philodinidae</taxon>
        <taxon>Rotaria</taxon>
    </lineage>
</organism>
<dbReference type="InterPro" id="IPR002317">
    <property type="entry name" value="Ser-tRNA-ligase_type_1"/>
</dbReference>
<evidence type="ECO:0000313" key="3">
    <source>
        <dbReference type="EMBL" id="CAF4288471.1"/>
    </source>
</evidence>
<evidence type="ECO:0000256" key="1">
    <source>
        <dbReference type="SAM" id="MobiDB-lite"/>
    </source>
</evidence>
<proteinExistence type="predicted"/>
<name>A0A820H649_9BILA</name>
<comment type="caution">
    <text evidence="3">The sequence shown here is derived from an EMBL/GenBank/DDBJ whole genome shotgun (WGS) entry which is preliminary data.</text>
</comment>